<dbReference type="InterPro" id="IPR057022">
    <property type="entry name" value="PF0610-like_Zn_ribbon_C"/>
</dbReference>
<dbReference type="SUPFAM" id="SSF46785">
    <property type="entry name" value="Winged helix' DNA-binding domain"/>
    <property type="match status" value="1"/>
</dbReference>
<evidence type="ECO:0000259" key="2">
    <source>
        <dbReference type="Pfam" id="PF21476"/>
    </source>
</evidence>
<evidence type="ECO:0000313" key="5">
    <source>
        <dbReference type="EMBL" id="UOO93867.1"/>
    </source>
</evidence>
<feature type="region of interest" description="Disordered" evidence="1">
    <location>
        <begin position="1"/>
        <end position="22"/>
    </location>
</feature>
<protein>
    <submittedName>
        <fullName evidence="4">Transcriptional regulator</fullName>
    </submittedName>
</protein>
<dbReference type="Pfam" id="PF21476">
    <property type="entry name" value="PF0610-like_N"/>
    <property type="match status" value="1"/>
</dbReference>
<reference evidence="4" key="1">
    <citation type="journal article" date="2014" name="Int. J. Syst. Evol. Microbiol.">
        <title>Complete genome sequence of Corynebacterium casei LMG S-19264T (=DSM 44701T), isolated from a smear-ripened cheese.</title>
        <authorList>
            <consortium name="US DOE Joint Genome Institute (JGI-PGF)"/>
            <person name="Walter F."/>
            <person name="Albersmeier A."/>
            <person name="Kalinowski J."/>
            <person name="Ruckert C."/>
        </authorList>
    </citation>
    <scope>NUCLEOTIDE SEQUENCE</scope>
    <source>
        <strain evidence="4">JCM 12289</strain>
    </source>
</reference>
<evidence type="ECO:0000313" key="4">
    <source>
        <dbReference type="EMBL" id="GAA0463198.1"/>
    </source>
</evidence>
<dbReference type="Proteomes" id="UP001500962">
    <property type="component" value="Unassembled WGS sequence"/>
</dbReference>
<dbReference type="RefSeq" id="WP_244698375.1">
    <property type="nucleotide sequence ID" value="NZ_BAAADN010000030.1"/>
</dbReference>
<organism evidence="4 7">
    <name type="scientific">Halococcus dombrowskii</name>
    <dbReference type="NCBI Taxonomy" id="179637"/>
    <lineage>
        <taxon>Archaea</taxon>
        <taxon>Methanobacteriati</taxon>
        <taxon>Methanobacteriota</taxon>
        <taxon>Stenosarchaea group</taxon>
        <taxon>Halobacteria</taxon>
        <taxon>Halobacteriales</taxon>
        <taxon>Halococcaceae</taxon>
        <taxon>Halococcus</taxon>
    </lineage>
</organism>
<dbReference type="InterPro" id="IPR049159">
    <property type="entry name" value="PF0610-like_wHTH_N"/>
</dbReference>
<name>A0AAV3SHL0_HALDO</name>
<reference evidence="5" key="2">
    <citation type="submission" date="2022-04" db="EMBL/GenBank/DDBJ databases">
        <title>Sequencing and genomic assembly of Halococcus dombrowskii.</title>
        <authorList>
            <person name="Lim S.W."/>
            <person name="MacLea K.S."/>
        </authorList>
    </citation>
    <scope>NUCLEOTIDE SEQUENCE</scope>
    <source>
        <strain evidence="5">H4</strain>
    </source>
</reference>
<sequence>MRRADADATTRQRIADHLREQPAAASTLATEFAITTASALDHVEHVAQSIDGTDEELLVAPPECRDCGFDEFDDRINRPSRCPECKSEAIEEPRFTVEG</sequence>
<dbReference type="InterPro" id="IPR038767">
    <property type="entry name" value="PF0610-like"/>
</dbReference>
<feature type="domain" description="PF0610-like winged HTH N-terminal" evidence="2">
    <location>
        <begin position="9"/>
        <end position="58"/>
    </location>
</feature>
<accession>A0AAV3SHL0</accession>
<dbReference type="GeneID" id="71761732"/>
<dbReference type="Proteomes" id="UP000830542">
    <property type="component" value="Chromosome"/>
</dbReference>
<dbReference type="EMBL" id="BAAADN010000030">
    <property type="protein sequence ID" value="GAA0463198.1"/>
    <property type="molecule type" value="Genomic_DNA"/>
</dbReference>
<evidence type="ECO:0000256" key="1">
    <source>
        <dbReference type="SAM" id="MobiDB-lite"/>
    </source>
</evidence>
<dbReference type="KEGG" id="hdo:MUK72_07750"/>
<dbReference type="AlphaFoldDB" id="A0AAV3SHL0"/>
<dbReference type="EMBL" id="CP095005">
    <property type="protein sequence ID" value="UOO93867.1"/>
    <property type="molecule type" value="Genomic_DNA"/>
</dbReference>
<dbReference type="PANTHER" id="PTHR40663:SF2">
    <property type="entry name" value="TRANSCRIPTIONAL REGULATOR"/>
    <property type="match status" value="1"/>
</dbReference>
<keyword evidence="6" id="KW-1185">Reference proteome</keyword>
<proteinExistence type="predicted"/>
<dbReference type="InterPro" id="IPR036390">
    <property type="entry name" value="WH_DNA-bd_sf"/>
</dbReference>
<evidence type="ECO:0000259" key="3">
    <source>
        <dbReference type="Pfam" id="PF23470"/>
    </source>
</evidence>
<feature type="compositionally biased region" description="Basic and acidic residues" evidence="1">
    <location>
        <begin position="1"/>
        <end position="20"/>
    </location>
</feature>
<dbReference type="Pfam" id="PF23470">
    <property type="entry name" value="Zn_ribbon_PF0610"/>
    <property type="match status" value="1"/>
</dbReference>
<evidence type="ECO:0000313" key="7">
    <source>
        <dbReference type="Proteomes" id="UP001500962"/>
    </source>
</evidence>
<reference evidence="4" key="3">
    <citation type="submission" date="2023-12" db="EMBL/GenBank/DDBJ databases">
        <authorList>
            <person name="Sun Q."/>
            <person name="Inoue M."/>
        </authorList>
    </citation>
    <scope>NUCLEOTIDE SEQUENCE</scope>
    <source>
        <strain evidence="4">JCM 12289</strain>
    </source>
</reference>
<dbReference type="PANTHER" id="PTHR40663">
    <property type="match status" value="1"/>
</dbReference>
<feature type="domain" description="PF0610-like rubredoxin-like zinc beta-ribbon C-terminal" evidence="3">
    <location>
        <begin position="61"/>
        <end position="98"/>
    </location>
</feature>
<gene>
    <name evidence="4" type="ORF">GCM10008985_19890</name>
    <name evidence="5" type="ORF">MUK72_07750</name>
</gene>
<evidence type="ECO:0000313" key="6">
    <source>
        <dbReference type="Proteomes" id="UP000830542"/>
    </source>
</evidence>